<evidence type="ECO:0000259" key="2">
    <source>
        <dbReference type="PROSITE" id="PS50105"/>
    </source>
</evidence>
<reference evidence="3" key="1">
    <citation type="submission" date="2022-11" db="UniProtKB">
        <authorList>
            <consortium name="EnsemblMetazoa"/>
        </authorList>
    </citation>
    <scope>IDENTIFICATION</scope>
</reference>
<dbReference type="SUPFAM" id="SSF47769">
    <property type="entry name" value="SAM/Pointed domain"/>
    <property type="match status" value="1"/>
</dbReference>
<dbReference type="InterPro" id="IPR052281">
    <property type="entry name" value="GAREM"/>
</dbReference>
<dbReference type="Pfam" id="PF07647">
    <property type="entry name" value="SAM_2"/>
    <property type="match status" value="1"/>
</dbReference>
<dbReference type="AlphaFoldDB" id="A0A913WVZ1"/>
<accession>A0A913WVZ1</accession>
<feature type="region of interest" description="Disordered" evidence="1">
    <location>
        <begin position="306"/>
        <end position="360"/>
    </location>
</feature>
<dbReference type="CDD" id="cd09487">
    <property type="entry name" value="SAM_superfamily"/>
    <property type="match status" value="1"/>
</dbReference>
<keyword evidence="4" id="KW-1185">Reference proteome</keyword>
<feature type="compositionally biased region" description="Acidic residues" evidence="1">
    <location>
        <begin position="331"/>
        <end position="353"/>
    </location>
</feature>
<dbReference type="InterPro" id="IPR013761">
    <property type="entry name" value="SAM/pointed_sf"/>
</dbReference>
<dbReference type="OrthoDB" id="5974394at2759"/>
<dbReference type="InterPro" id="IPR001660">
    <property type="entry name" value="SAM"/>
</dbReference>
<dbReference type="PANTHER" id="PTHR14454">
    <property type="entry name" value="GRB2-ASSOCIATED AND REGULATOR OF MAPK PROTEIN FAMILY MEMBER"/>
    <property type="match status" value="1"/>
</dbReference>
<dbReference type="EnsemblMetazoa" id="XM_021039298.2">
    <property type="protein sequence ID" value="XP_020894957.1"/>
    <property type="gene ID" value="LOC110233963"/>
</dbReference>
<sequence>MDSSSIIWSGKVSALQHQKDLPKVVQVEDGHYDENEDLTLSNGDVLTLHLRKNLRTYTAVSRRRQEIRIPTRLAAEVKTVNRQPIKTYNTIKDLVDDGVEKVEWLHDTPWLNIKQGDIMFIQELVDNKSTLSARMSFMHKNQADVYVPLTYRSDFKPVIWNTFWLGPGKEEELNYPITVQFIDETLKIKDNDSTSESTQLSTIADLGEVTLKGFQETEVFIASIKDEENRIIVMKIPTNLDITVRGGVGITDDDYTYVNVCQEYNRRAHLEQLDEKPLDSIRIGNIDAALERIYDVALSDDEDHEYIEPAPRIPTRVGREPLHSPTPPSTDYDEEDDDYEDCPNYEEYNDDNENNNIPHDSPDNLETGCCCFRTYTNQSYVIPQNKLQDTTPVHEACTTQPMRYIEHPECPDETLEDNKKDFQIPRNLEHLSTDEVLECLKQLNMACHIDTFKHNQINGKLLVGLNQQMLKTLGVESPFERHKLIQFINGWRPESH</sequence>
<dbReference type="Gene3D" id="1.10.150.50">
    <property type="entry name" value="Transcription Factor, Ets-1"/>
    <property type="match status" value="1"/>
</dbReference>
<proteinExistence type="predicted"/>
<dbReference type="GeneID" id="110233963"/>
<dbReference type="PANTHER" id="PTHR14454:SF11">
    <property type="entry name" value="SERRANO, ISOFORM F"/>
    <property type="match status" value="1"/>
</dbReference>
<dbReference type="PROSITE" id="PS50105">
    <property type="entry name" value="SAM_DOMAIN"/>
    <property type="match status" value="1"/>
</dbReference>
<evidence type="ECO:0000256" key="1">
    <source>
        <dbReference type="SAM" id="MobiDB-lite"/>
    </source>
</evidence>
<evidence type="ECO:0000313" key="3">
    <source>
        <dbReference type="EnsemblMetazoa" id="XP_020894957.1"/>
    </source>
</evidence>
<dbReference type="RefSeq" id="XP_020894957.1">
    <property type="nucleotide sequence ID" value="XM_021039298.2"/>
</dbReference>
<evidence type="ECO:0000313" key="4">
    <source>
        <dbReference type="Proteomes" id="UP000887567"/>
    </source>
</evidence>
<dbReference type="Proteomes" id="UP000887567">
    <property type="component" value="Unplaced"/>
</dbReference>
<dbReference type="SMART" id="SM00454">
    <property type="entry name" value="SAM"/>
    <property type="match status" value="1"/>
</dbReference>
<dbReference type="KEGG" id="epa:110233963"/>
<feature type="domain" description="SAM" evidence="2">
    <location>
        <begin position="431"/>
        <end position="494"/>
    </location>
</feature>
<organism evidence="3 4">
    <name type="scientific">Exaiptasia diaphana</name>
    <name type="common">Tropical sea anemone</name>
    <name type="synonym">Aiptasia pulchella</name>
    <dbReference type="NCBI Taxonomy" id="2652724"/>
    <lineage>
        <taxon>Eukaryota</taxon>
        <taxon>Metazoa</taxon>
        <taxon>Cnidaria</taxon>
        <taxon>Anthozoa</taxon>
        <taxon>Hexacorallia</taxon>
        <taxon>Actiniaria</taxon>
        <taxon>Aiptasiidae</taxon>
        <taxon>Exaiptasia</taxon>
    </lineage>
</organism>
<protein>
    <recommendedName>
        <fullName evidence="2">SAM domain-containing protein</fullName>
    </recommendedName>
</protein>
<name>A0A913WVZ1_EXADI</name>